<comment type="similarity">
    <text evidence="2 14 16">Belongs to the TonB-dependent receptor family.</text>
</comment>
<evidence type="ECO:0000256" key="11">
    <source>
        <dbReference type="ARBA" id="ARBA00023136"/>
    </source>
</evidence>
<evidence type="ECO:0000256" key="3">
    <source>
        <dbReference type="ARBA" id="ARBA00022448"/>
    </source>
</evidence>
<name>A0A1M5VBU5_9GAMM</name>
<feature type="signal peptide" evidence="17">
    <location>
        <begin position="1"/>
        <end position="22"/>
    </location>
</feature>
<protein>
    <submittedName>
        <fullName evidence="20">Iron complex outermembrane recepter protein</fullName>
    </submittedName>
</protein>
<evidence type="ECO:0000256" key="14">
    <source>
        <dbReference type="PROSITE-ProRule" id="PRU01360"/>
    </source>
</evidence>
<evidence type="ECO:0000313" key="20">
    <source>
        <dbReference type="EMBL" id="SHH72671.1"/>
    </source>
</evidence>
<sequence>MSATLRPLALIISALCAAPALADASSLEEVERITVKGVSFDDYKNDSARGAMRADIPLLNTPQSVTVIPEIIIDEQLATTLGEVLTNDASITGGTKFWNRESFNSRGFKISNDGYMRDGHQFWAYYVPPIETSEQIEVLKGPSSMLYGKTAPGGLVNMVSKKPTHDRFVDVGFDFDDQGSTRYQIDTGGRIDEEGNFRYRAVGVKQDVTFWRQYGDGSDHERDRWLGYLNLEADIGDWGMVSVYYDKTNDESGNDSGAWLDLDGNVVGDRRTAWDMPWANFDNEVENYGADLTVYLGMDWQMKVGYNQNEFNRHRFDSSPRYNSYNSADQTYTVSPFSRFDDWQYTSYYVDFTGEFSTGGIEHNMLIGANRLEYYYLQRRQSGDTYTITYGDASSIPARPDLDYNRVEAGDPTEWDYYGIYVQDLITLNDQWQVLIGGRYDQQTKGDYDGNSAFLPRVGAIFHPNQDSSIYLSYSESFTPQGSVNDEDDVNDGMELDPELAKSWELGAKWELSEGRLLLSGALFNTEVTNFTFTEDLPGGGDNESITTQGGKQRHRGIEAAAQGQISENFFLMGSVMYLDAEYIEHPEYEPGITPVDAPEWSASIWSRYQFDNQLALNLGAIYEGERFANDGNTTFDGETVAANTIVKDAYVRFDAGASYPLKWGNTEIDLRANIENLFDTDYLGGGTNSNVTVSEGRKFRMSVTVGF</sequence>
<dbReference type="PANTHER" id="PTHR32552">
    <property type="entry name" value="FERRICHROME IRON RECEPTOR-RELATED"/>
    <property type="match status" value="1"/>
</dbReference>
<evidence type="ECO:0000256" key="7">
    <source>
        <dbReference type="ARBA" id="ARBA00022729"/>
    </source>
</evidence>
<keyword evidence="21" id="KW-1185">Reference proteome</keyword>
<dbReference type="GO" id="GO:0015344">
    <property type="term" value="F:siderophore uptake transmembrane transporter activity"/>
    <property type="evidence" value="ECO:0007669"/>
    <property type="project" value="TreeGrafter"/>
</dbReference>
<dbReference type="Proteomes" id="UP000184268">
    <property type="component" value="Unassembled WGS sequence"/>
</dbReference>
<keyword evidence="8" id="KW-0408">Iron</keyword>
<dbReference type="Gene3D" id="2.170.130.10">
    <property type="entry name" value="TonB-dependent receptor, plug domain"/>
    <property type="match status" value="1"/>
</dbReference>
<feature type="short sequence motif" description="TonB C-terminal box" evidence="15">
    <location>
        <begin position="691"/>
        <end position="708"/>
    </location>
</feature>
<dbReference type="Gene3D" id="2.40.170.20">
    <property type="entry name" value="TonB-dependent receptor, beta-barrel domain"/>
    <property type="match status" value="1"/>
</dbReference>
<dbReference type="OrthoDB" id="127311at2"/>
<evidence type="ECO:0000256" key="17">
    <source>
        <dbReference type="SAM" id="SignalP"/>
    </source>
</evidence>
<evidence type="ECO:0000256" key="12">
    <source>
        <dbReference type="ARBA" id="ARBA00023170"/>
    </source>
</evidence>
<proteinExistence type="inferred from homology"/>
<dbReference type="InterPro" id="IPR000531">
    <property type="entry name" value="Beta-barrel_TonB"/>
</dbReference>
<dbReference type="InterPro" id="IPR036942">
    <property type="entry name" value="Beta-barrel_TonB_sf"/>
</dbReference>
<dbReference type="NCBIfam" id="TIGR01783">
    <property type="entry name" value="TonB-siderophor"/>
    <property type="match status" value="1"/>
</dbReference>
<dbReference type="RefSeq" id="WP_067656404.1">
    <property type="nucleotide sequence ID" value="NZ_FQXG01000004.1"/>
</dbReference>
<gene>
    <name evidence="20" type="ORF">SAMN02745129_2696</name>
</gene>
<dbReference type="InterPro" id="IPR037066">
    <property type="entry name" value="Plug_dom_sf"/>
</dbReference>
<dbReference type="EMBL" id="FQXG01000004">
    <property type="protein sequence ID" value="SHH72671.1"/>
    <property type="molecule type" value="Genomic_DNA"/>
</dbReference>
<dbReference type="InterPro" id="IPR012910">
    <property type="entry name" value="Plug_dom"/>
</dbReference>
<reference evidence="20 21" key="1">
    <citation type="submission" date="2016-11" db="EMBL/GenBank/DDBJ databases">
        <authorList>
            <person name="Jaros S."/>
            <person name="Januszkiewicz K."/>
            <person name="Wedrychowicz H."/>
        </authorList>
    </citation>
    <scope>NUCLEOTIDE SEQUENCE [LARGE SCALE GENOMIC DNA]</scope>
    <source>
        <strain evidence="20 21">DSM 16917</strain>
    </source>
</reference>
<dbReference type="SUPFAM" id="SSF56935">
    <property type="entry name" value="Porins"/>
    <property type="match status" value="1"/>
</dbReference>
<dbReference type="Pfam" id="PF00593">
    <property type="entry name" value="TonB_dep_Rec_b-barrel"/>
    <property type="match status" value="1"/>
</dbReference>
<keyword evidence="11 14" id="KW-0472">Membrane</keyword>
<keyword evidence="5" id="KW-0410">Iron transport</keyword>
<dbReference type="GO" id="GO:0015891">
    <property type="term" value="P:siderophore transport"/>
    <property type="evidence" value="ECO:0007669"/>
    <property type="project" value="InterPro"/>
</dbReference>
<feature type="chain" id="PRO_5009914378" evidence="17">
    <location>
        <begin position="23"/>
        <end position="708"/>
    </location>
</feature>
<dbReference type="PROSITE" id="PS52016">
    <property type="entry name" value="TONB_DEPENDENT_REC_3"/>
    <property type="match status" value="1"/>
</dbReference>
<evidence type="ECO:0000256" key="9">
    <source>
        <dbReference type="ARBA" id="ARBA00023065"/>
    </source>
</evidence>
<dbReference type="InterPro" id="IPR039426">
    <property type="entry name" value="TonB-dep_rcpt-like"/>
</dbReference>
<keyword evidence="9" id="KW-0406">Ion transport</keyword>
<dbReference type="AlphaFoldDB" id="A0A1M5VBU5"/>
<feature type="domain" description="TonB-dependent receptor plug" evidence="19">
    <location>
        <begin position="58"/>
        <end position="154"/>
    </location>
</feature>
<evidence type="ECO:0000256" key="4">
    <source>
        <dbReference type="ARBA" id="ARBA00022452"/>
    </source>
</evidence>
<keyword evidence="13 14" id="KW-0998">Cell outer membrane</keyword>
<evidence type="ECO:0000256" key="8">
    <source>
        <dbReference type="ARBA" id="ARBA00023004"/>
    </source>
</evidence>
<keyword evidence="6 14" id="KW-0812">Transmembrane</keyword>
<evidence type="ECO:0000313" key="21">
    <source>
        <dbReference type="Proteomes" id="UP000184268"/>
    </source>
</evidence>
<dbReference type="Pfam" id="PF07715">
    <property type="entry name" value="Plug"/>
    <property type="match status" value="1"/>
</dbReference>
<evidence type="ECO:0000256" key="13">
    <source>
        <dbReference type="ARBA" id="ARBA00023237"/>
    </source>
</evidence>
<feature type="domain" description="TonB-dependent receptor-like beta-barrel" evidence="18">
    <location>
        <begin position="244"/>
        <end position="678"/>
    </location>
</feature>
<evidence type="ECO:0000256" key="6">
    <source>
        <dbReference type="ARBA" id="ARBA00022692"/>
    </source>
</evidence>
<keyword evidence="4 14" id="KW-1134">Transmembrane beta strand</keyword>
<dbReference type="STRING" id="299255.SAMN02745129_2696"/>
<dbReference type="InterPro" id="IPR010917">
    <property type="entry name" value="TonB_rcpt_CS"/>
</dbReference>
<dbReference type="InterPro" id="IPR010105">
    <property type="entry name" value="TonB_sidphr_rcpt"/>
</dbReference>
<evidence type="ECO:0000256" key="1">
    <source>
        <dbReference type="ARBA" id="ARBA00004571"/>
    </source>
</evidence>
<evidence type="ECO:0000256" key="10">
    <source>
        <dbReference type="ARBA" id="ARBA00023077"/>
    </source>
</evidence>
<dbReference type="PROSITE" id="PS01156">
    <property type="entry name" value="TONB_DEPENDENT_REC_2"/>
    <property type="match status" value="1"/>
</dbReference>
<keyword evidence="7 17" id="KW-0732">Signal</keyword>
<dbReference type="PANTHER" id="PTHR32552:SF68">
    <property type="entry name" value="FERRICHROME OUTER MEMBRANE TRANSPORTER_PHAGE RECEPTOR"/>
    <property type="match status" value="1"/>
</dbReference>
<evidence type="ECO:0000256" key="16">
    <source>
        <dbReference type="RuleBase" id="RU003357"/>
    </source>
</evidence>
<evidence type="ECO:0000259" key="19">
    <source>
        <dbReference type="Pfam" id="PF07715"/>
    </source>
</evidence>
<evidence type="ECO:0000256" key="2">
    <source>
        <dbReference type="ARBA" id="ARBA00009810"/>
    </source>
</evidence>
<comment type="subcellular location">
    <subcellularLocation>
        <location evidence="1 14">Cell outer membrane</location>
        <topology evidence="1 14">Multi-pass membrane protein</topology>
    </subcellularLocation>
</comment>
<evidence type="ECO:0000259" key="18">
    <source>
        <dbReference type="Pfam" id="PF00593"/>
    </source>
</evidence>
<dbReference type="CDD" id="cd01347">
    <property type="entry name" value="ligand_gated_channel"/>
    <property type="match status" value="1"/>
</dbReference>
<keyword evidence="12" id="KW-0675">Receptor</keyword>
<keyword evidence="10 16" id="KW-0798">TonB box</keyword>
<dbReference type="GO" id="GO:0009279">
    <property type="term" value="C:cell outer membrane"/>
    <property type="evidence" value="ECO:0007669"/>
    <property type="project" value="UniProtKB-SubCell"/>
</dbReference>
<accession>A0A1M5VBU5</accession>
<dbReference type="GO" id="GO:0038023">
    <property type="term" value="F:signaling receptor activity"/>
    <property type="evidence" value="ECO:0007669"/>
    <property type="project" value="InterPro"/>
</dbReference>
<organism evidence="20 21">
    <name type="scientific">Ferrimonas marina</name>
    <dbReference type="NCBI Taxonomy" id="299255"/>
    <lineage>
        <taxon>Bacteria</taxon>
        <taxon>Pseudomonadati</taxon>
        <taxon>Pseudomonadota</taxon>
        <taxon>Gammaproteobacteria</taxon>
        <taxon>Alteromonadales</taxon>
        <taxon>Ferrimonadaceae</taxon>
        <taxon>Ferrimonas</taxon>
    </lineage>
</organism>
<evidence type="ECO:0000256" key="15">
    <source>
        <dbReference type="PROSITE-ProRule" id="PRU10144"/>
    </source>
</evidence>
<keyword evidence="3 14" id="KW-0813">Transport</keyword>
<evidence type="ECO:0000256" key="5">
    <source>
        <dbReference type="ARBA" id="ARBA00022496"/>
    </source>
</evidence>